<dbReference type="AlphaFoldDB" id="A0A5J9UIE9"/>
<proteinExistence type="predicted"/>
<feature type="non-terminal residue" evidence="2">
    <location>
        <position position="1"/>
    </location>
</feature>
<dbReference type="EMBL" id="RWGY01000013">
    <property type="protein sequence ID" value="TVU23244.1"/>
    <property type="molecule type" value="Genomic_DNA"/>
</dbReference>
<accession>A0A5J9UIE9</accession>
<keyword evidence="3" id="KW-1185">Reference proteome</keyword>
<gene>
    <name evidence="2" type="ORF">EJB05_25597</name>
</gene>
<evidence type="ECO:0000313" key="2">
    <source>
        <dbReference type="EMBL" id="TVU23244.1"/>
    </source>
</evidence>
<dbReference type="Gramene" id="TVU23244">
    <property type="protein sequence ID" value="TVU23244"/>
    <property type="gene ID" value="EJB05_25597"/>
</dbReference>
<name>A0A5J9UIE9_9POAL</name>
<evidence type="ECO:0000256" key="1">
    <source>
        <dbReference type="SAM" id="MobiDB-lite"/>
    </source>
</evidence>
<sequence length="114" mass="12510">MRFAGRGDTRRHRDGFPVWPQNRLKTGGERFPGLSLKTGGGRFVGLGLKTDGGRFPGFGLKTGGGWFPGLGLKTSGGGWWCMWHHREDSFEVKLSCEGPDGVQVKEKKLDGNTF</sequence>
<protein>
    <submittedName>
        <fullName evidence="2">Uncharacterized protein</fullName>
    </submittedName>
</protein>
<dbReference type="Proteomes" id="UP000324897">
    <property type="component" value="Chromosome 2"/>
</dbReference>
<reference evidence="2 3" key="1">
    <citation type="journal article" date="2019" name="Sci. Rep.">
        <title>A high-quality genome of Eragrostis curvula grass provides insights into Poaceae evolution and supports new strategies to enhance forage quality.</title>
        <authorList>
            <person name="Carballo J."/>
            <person name="Santos B.A.C.M."/>
            <person name="Zappacosta D."/>
            <person name="Garbus I."/>
            <person name="Selva J.P."/>
            <person name="Gallo C.A."/>
            <person name="Diaz A."/>
            <person name="Albertini E."/>
            <person name="Caccamo M."/>
            <person name="Echenique V."/>
        </authorList>
    </citation>
    <scope>NUCLEOTIDE SEQUENCE [LARGE SCALE GENOMIC DNA]</scope>
    <source>
        <strain evidence="3">cv. Victoria</strain>
        <tissue evidence="2">Leaf</tissue>
    </source>
</reference>
<evidence type="ECO:0000313" key="3">
    <source>
        <dbReference type="Proteomes" id="UP000324897"/>
    </source>
</evidence>
<feature type="non-terminal residue" evidence="2">
    <location>
        <position position="114"/>
    </location>
</feature>
<feature type="region of interest" description="Disordered" evidence="1">
    <location>
        <begin position="1"/>
        <end position="21"/>
    </location>
</feature>
<organism evidence="2 3">
    <name type="scientific">Eragrostis curvula</name>
    <name type="common">weeping love grass</name>
    <dbReference type="NCBI Taxonomy" id="38414"/>
    <lineage>
        <taxon>Eukaryota</taxon>
        <taxon>Viridiplantae</taxon>
        <taxon>Streptophyta</taxon>
        <taxon>Embryophyta</taxon>
        <taxon>Tracheophyta</taxon>
        <taxon>Spermatophyta</taxon>
        <taxon>Magnoliopsida</taxon>
        <taxon>Liliopsida</taxon>
        <taxon>Poales</taxon>
        <taxon>Poaceae</taxon>
        <taxon>PACMAD clade</taxon>
        <taxon>Chloridoideae</taxon>
        <taxon>Eragrostideae</taxon>
        <taxon>Eragrostidinae</taxon>
        <taxon>Eragrostis</taxon>
    </lineage>
</organism>
<comment type="caution">
    <text evidence="2">The sequence shown here is derived from an EMBL/GenBank/DDBJ whole genome shotgun (WGS) entry which is preliminary data.</text>
</comment>